<organism evidence="3 4">
    <name type="scientific">Salmonella bongori (strain ATCC 43975 / DSM 13772 / NCTC 12419)</name>
    <dbReference type="NCBI Taxonomy" id="218493"/>
    <lineage>
        <taxon>Bacteria</taxon>
        <taxon>Pseudomonadati</taxon>
        <taxon>Pseudomonadota</taxon>
        <taxon>Gammaproteobacteria</taxon>
        <taxon>Enterobacterales</taxon>
        <taxon>Enterobacteriaceae</taxon>
        <taxon>Salmonella</taxon>
    </lineage>
</organism>
<proteinExistence type="predicted"/>
<evidence type="ECO:0000259" key="2">
    <source>
        <dbReference type="Pfam" id="PF12914"/>
    </source>
</evidence>
<dbReference type="GeneID" id="44980784"/>
<evidence type="ECO:0000313" key="4">
    <source>
        <dbReference type="Proteomes" id="UP000000289"/>
    </source>
</evidence>
<dbReference type="AlphaFoldDB" id="A0A0K0HBK2"/>
<dbReference type="InterPro" id="IPR026864">
    <property type="entry name" value="SH3b2-type_SH3"/>
</dbReference>
<name>A0A0K0HBK2_SALBC</name>
<dbReference type="Gene3D" id="3.90.1720.10">
    <property type="entry name" value="endopeptidase domain like (from Nostoc punctiforme)"/>
    <property type="match status" value="1"/>
</dbReference>
<dbReference type="EMBL" id="FR877557">
    <property type="protein sequence ID" value="CCC30850.1"/>
    <property type="molecule type" value="Genomic_DNA"/>
</dbReference>
<feature type="domain" description="SH3b1" evidence="1">
    <location>
        <begin position="177"/>
        <end position="229"/>
    </location>
</feature>
<dbReference type="Pfam" id="PF12914">
    <property type="entry name" value="SH3_7"/>
    <property type="match status" value="1"/>
</dbReference>
<dbReference type="InterPro" id="IPR027017">
    <property type="entry name" value="P60_peptidase_YkfC"/>
</dbReference>
<gene>
    <name evidence="3" type="ordered locus">SBG_1774</name>
</gene>
<dbReference type="Pfam" id="PF12913">
    <property type="entry name" value="SH3_6"/>
    <property type="match status" value="1"/>
</dbReference>
<reference evidence="3 4" key="1">
    <citation type="journal article" date="2011" name="PLoS Pathog.">
        <title>Salmonella bongori provides insights into the evolution of the Salmonellae.</title>
        <authorList>
            <person name="Fookes M."/>
            <person name="Schroeder G.N."/>
            <person name="Langridge G.C."/>
            <person name="Blondel C.J."/>
            <person name="Mammina C."/>
            <person name="Connor T.R."/>
            <person name="Seth-Smith H."/>
            <person name="Vernikos G.S."/>
            <person name="Robinson K.S."/>
            <person name="Sanders M."/>
            <person name="Petty N.K."/>
            <person name="Kingsley R.A."/>
            <person name="Baumler A.J."/>
            <person name="Nuccio S.P."/>
            <person name="Contreras I."/>
            <person name="Santiviago C.A."/>
            <person name="Maskell D."/>
            <person name="Barrow P."/>
            <person name="Humphrey T."/>
            <person name="Nastasi A."/>
            <person name="Roberts M."/>
            <person name="Frankel G."/>
            <person name="Parkhill J."/>
            <person name="Dougan G."/>
            <person name="Thomson N.R."/>
        </authorList>
    </citation>
    <scope>NUCLEOTIDE SEQUENCE [LARGE SCALE GENOMIC DNA]</scope>
    <source>
        <strain evidence="4">ATCC 43975 / DSM 13772 / NCTC 12419</strain>
    </source>
</reference>
<dbReference type="eggNOG" id="COG0791">
    <property type="taxonomic scope" value="Bacteria"/>
</dbReference>
<dbReference type="InterPro" id="IPR039439">
    <property type="entry name" value="SH3b1_dom"/>
</dbReference>
<dbReference type="PIRSF" id="PIRSF019015">
    <property type="entry name" value="P60_peptidase_YkfC"/>
    <property type="match status" value="1"/>
</dbReference>
<dbReference type="RefSeq" id="WP_001180312.1">
    <property type="nucleotide sequence ID" value="NC_015761.1"/>
</dbReference>
<sequence>MQNKVWAILLMPLCLAACHQTTYRSTDKSEISRESYIDPTKTRFPLANYSQSVDKWIPPDSTGFAIPVIDSATQQRYFNALKSHYFGMDSEAHSPWNAFYITALLKRNAEQTRDAAIKQYLSDGSTYWGENFRRYLPHWKREIRENANTQIDNIYHPSRRGIMVRESLVRALPTDDPLFNDPRLAGEGYPFDNVQMSSLRPGTPVYTLTESRDQRWHYVVAPAVTGWVHSEDIASADQKFVTQWVSLANKQLGAFISEPVSVHTADVYYFTGRPGAILPFRQQRAGFFLIAVPVRNSNGRASIHWVWLSGKAFTAMPWKMTPENIAVLMKSMAGVPYGWGNFNFYNDCSAEIRSLLMPFGIFLSRHSTAQVEGARRIVDLSNQNTLMRIDYLTRYGKPFTTLVYIPGHIMLYIGNTTIKGQVVPVTYQNIWGLRPNDANSRSIIGEAVFFPLLRIYPEYPALGSLAGKKLFKLGYIE</sequence>
<feature type="domain" description="SH3b2-type SH3" evidence="2">
    <location>
        <begin position="237"/>
        <end position="284"/>
    </location>
</feature>
<accession>A0A0K0HBK2</accession>
<dbReference type="InterPro" id="IPR038765">
    <property type="entry name" value="Papain-like_cys_pep_sf"/>
</dbReference>
<evidence type="ECO:0000313" key="3">
    <source>
        <dbReference type="EMBL" id="CCC30850.1"/>
    </source>
</evidence>
<protein>
    <submittedName>
        <fullName evidence="3">Putative exported protein</fullName>
    </submittedName>
</protein>
<dbReference type="SUPFAM" id="SSF54001">
    <property type="entry name" value="Cysteine proteinases"/>
    <property type="match status" value="1"/>
</dbReference>
<dbReference type="Proteomes" id="UP000000289">
    <property type="component" value="Chromosome"/>
</dbReference>
<dbReference type="KEGG" id="sbg:SBG_1774"/>
<evidence type="ECO:0000259" key="1">
    <source>
        <dbReference type="Pfam" id="PF12913"/>
    </source>
</evidence>